<sequence>MDNKDIDFINSERRHWGKIYTDIAYAINEISPFLSEKDLNSRKYFSKASVLQQYTKLLDSAEADCKKKSFFSMFTSSPSISLLQDYKTKNMETFNQLEKCSSCECLSCSFECNFKKCSGCRKGSKIYSCDRKRVNVRKFDSYTIDLTNNETGRSSRYEVLAMVEDCSLDNLYILLENMNDSNDKLVLYYYPGIKEDSYGEITDPNEFDFIVETYQNS</sequence>
<reference evidence="1 2" key="1">
    <citation type="submission" date="2013-02" db="EMBL/GenBank/DDBJ databases">
        <title>Genome sequence of Clostridium saccharoperbutylacetonicum N1-4(HMT).</title>
        <authorList>
            <person name="Poehlein A."/>
            <person name="Daniel R."/>
        </authorList>
    </citation>
    <scope>NUCLEOTIDE SEQUENCE [LARGE SCALE GENOMIC DNA]</scope>
    <source>
        <strain evidence="2">N1-4(HMT)</strain>
    </source>
</reference>
<keyword evidence="2" id="KW-1185">Reference proteome</keyword>
<dbReference type="HOGENOM" id="CLU_1248827_0_0_9"/>
<gene>
    <name evidence="1" type="ORF">Cspa_c52470</name>
</gene>
<protein>
    <recommendedName>
        <fullName evidence="3">DUF1292 domain-containing protein</fullName>
    </recommendedName>
</protein>
<dbReference type="Proteomes" id="UP000011728">
    <property type="component" value="Chromosome"/>
</dbReference>
<dbReference type="PATRIC" id="fig|931276.5.peg.5302"/>
<proteinExistence type="predicted"/>
<dbReference type="KEGG" id="csr:Cspa_c52470"/>
<dbReference type="EMBL" id="CP004121">
    <property type="protein sequence ID" value="AGF58992.1"/>
    <property type="molecule type" value="Genomic_DNA"/>
</dbReference>
<organism evidence="1 2">
    <name type="scientific">Clostridium saccharoperbutylacetonicum N1-4(HMT)</name>
    <dbReference type="NCBI Taxonomy" id="931276"/>
    <lineage>
        <taxon>Bacteria</taxon>
        <taxon>Bacillati</taxon>
        <taxon>Bacillota</taxon>
        <taxon>Clostridia</taxon>
        <taxon>Eubacteriales</taxon>
        <taxon>Clostridiaceae</taxon>
        <taxon>Clostridium</taxon>
    </lineage>
</organism>
<dbReference type="eggNOG" id="ENOG5033W7R">
    <property type="taxonomic scope" value="Bacteria"/>
</dbReference>
<evidence type="ECO:0000313" key="2">
    <source>
        <dbReference type="Proteomes" id="UP000011728"/>
    </source>
</evidence>
<evidence type="ECO:0000313" key="1">
    <source>
        <dbReference type="EMBL" id="AGF58992.1"/>
    </source>
</evidence>
<dbReference type="AlphaFoldDB" id="M1N6F4"/>
<accession>M1N6F4</accession>
<dbReference type="OrthoDB" id="1757219at2"/>
<name>M1N6F4_9CLOT</name>
<dbReference type="RefSeq" id="WP_015395300.1">
    <property type="nucleotide sequence ID" value="NC_020291.1"/>
</dbReference>
<dbReference type="STRING" id="36745.CLSAP_49960"/>
<evidence type="ECO:0008006" key="3">
    <source>
        <dbReference type="Google" id="ProtNLM"/>
    </source>
</evidence>